<evidence type="ECO:0000313" key="2">
    <source>
        <dbReference type="Proteomes" id="UP001337655"/>
    </source>
</evidence>
<protein>
    <submittedName>
        <fullName evidence="1">Uncharacterized protein</fullName>
    </submittedName>
</protein>
<reference evidence="1 2" key="1">
    <citation type="submission" date="2023-08" db="EMBL/GenBank/DDBJ databases">
        <title>Black Yeasts Isolated from many extreme environments.</title>
        <authorList>
            <person name="Coleine C."/>
            <person name="Stajich J.E."/>
            <person name="Selbmann L."/>
        </authorList>
    </citation>
    <scope>NUCLEOTIDE SEQUENCE [LARGE SCALE GENOMIC DNA]</scope>
    <source>
        <strain evidence="1 2">CCFEE 5935</strain>
    </source>
</reference>
<comment type="caution">
    <text evidence="1">The sequence shown here is derived from an EMBL/GenBank/DDBJ whole genome shotgun (WGS) entry which is preliminary data.</text>
</comment>
<dbReference type="PANTHER" id="PTHR38790:SF4">
    <property type="entry name" value="2EXR DOMAIN-CONTAINING PROTEIN"/>
    <property type="match status" value="1"/>
</dbReference>
<organism evidence="1 2">
    <name type="scientific">Saxophila tyrrhenica</name>
    <dbReference type="NCBI Taxonomy" id="1690608"/>
    <lineage>
        <taxon>Eukaryota</taxon>
        <taxon>Fungi</taxon>
        <taxon>Dikarya</taxon>
        <taxon>Ascomycota</taxon>
        <taxon>Pezizomycotina</taxon>
        <taxon>Dothideomycetes</taxon>
        <taxon>Dothideomycetidae</taxon>
        <taxon>Mycosphaerellales</taxon>
        <taxon>Extremaceae</taxon>
        <taxon>Saxophila</taxon>
    </lineage>
</organism>
<dbReference type="RefSeq" id="XP_064657388.1">
    <property type="nucleotide sequence ID" value="XM_064804618.1"/>
</dbReference>
<evidence type="ECO:0000313" key="1">
    <source>
        <dbReference type="EMBL" id="KAK5167682.1"/>
    </source>
</evidence>
<proteinExistence type="predicted"/>
<dbReference type="EMBL" id="JAVRRT010000011">
    <property type="protein sequence ID" value="KAK5167682.1"/>
    <property type="molecule type" value="Genomic_DNA"/>
</dbReference>
<dbReference type="GeneID" id="89928717"/>
<name>A0AAV9P511_9PEZI</name>
<gene>
    <name evidence="1" type="ORF">LTR77_007381</name>
</gene>
<dbReference type="AlphaFoldDB" id="A0AAV9P511"/>
<dbReference type="Proteomes" id="UP001337655">
    <property type="component" value="Unassembled WGS sequence"/>
</dbReference>
<accession>A0AAV9P511</accession>
<sequence length="463" mass="52491">MDDSPFNNLPREIRDQIYGLALRHNENIKISLVGAHGRPRALPSLPLNTLALTATCKQLYREAGPRFFEVNTFQLNTKAFRLDYAISDRIPILVDWFTNMTDKYSVSSYRIAIHLGACVPRALCDKHTPYGSVKEEVVAALEGASNRRTKPMVSLRVLIEGYCRHFPRAFDFHDMPFRHPHEAIARASRQWHAELDAKGDEDRDQFCRLSEHNSRRSAEEAVGQVTRFMAEIREAVEEIFTMAPKKAKQVKIKASILAGHHPHFLALPATCKQMGNDKAKRKELSRRLQVVRQWIENTVVEHSSTVRAIDVGLGDLNMMSLENHPWRQRLSAQLACMVMTLESPRIVWTVSLTVSNGWELCAFANIPVAFPLEAANEAVVKRKLWLREVLEVNVLPAEYERRYNRLGRMVARLMDETRQSVEEARRGADLGTGSILSGPAASKLSIQEHGAEVRQAVVRTLDS</sequence>
<keyword evidence="2" id="KW-1185">Reference proteome</keyword>
<dbReference type="PANTHER" id="PTHR38790">
    <property type="entry name" value="2EXR DOMAIN-CONTAINING PROTEIN-RELATED"/>
    <property type="match status" value="1"/>
</dbReference>